<proteinExistence type="predicted"/>
<keyword evidence="3" id="KW-1185">Reference proteome</keyword>
<accession>A0A1H8VI85</accession>
<gene>
    <name evidence="2" type="ORF">SAMN05216333_1572</name>
</gene>
<evidence type="ECO:0000313" key="2">
    <source>
        <dbReference type="EMBL" id="SEP14598.1"/>
    </source>
</evidence>
<feature type="transmembrane region" description="Helical" evidence="1">
    <location>
        <begin position="6"/>
        <end position="25"/>
    </location>
</feature>
<dbReference type="EMBL" id="FODO01000057">
    <property type="protein sequence ID" value="SEP14598.1"/>
    <property type="molecule type" value="Genomic_DNA"/>
</dbReference>
<dbReference type="AlphaFoldDB" id="A0A1H8VI85"/>
<evidence type="ECO:0000313" key="3">
    <source>
        <dbReference type="Proteomes" id="UP000198814"/>
    </source>
</evidence>
<keyword evidence="1" id="KW-1133">Transmembrane helix</keyword>
<protein>
    <submittedName>
        <fullName evidence="2">Uncharacterized protein</fullName>
    </submittedName>
</protein>
<keyword evidence="1" id="KW-0472">Membrane</keyword>
<dbReference type="Proteomes" id="UP000198814">
    <property type="component" value="Unassembled WGS sequence"/>
</dbReference>
<keyword evidence="1" id="KW-0812">Transmembrane</keyword>
<sequence length="87" mass="10213">MVRHWLRGIGSTMVVELLFLLKISYSHFELAENDQTLYTFSFLTLLYVAVFSILSDRRHHFFWATITRVVLVSVTFMGTVLIFLESH</sequence>
<feature type="transmembrane region" description="Helical" evidence="1">
    <location>
        <begin position="61"/>
        <end position="84"/>
    </location>
</feature>
<name>A0A1H8VI85_9PROT</name>
<dbReference type="STRING" id="42354.SAMN05216333_1572"/>
<evidence type="ECO:0000256" key="1">
    <source>
        <dbReference type="SAM" id="Phobius"/>
    </source>
</evidence>
<organism evidence="2 3">
    <name type="scientific">Nitrosomonas oligotropha</name>
    <dbReference type="NCBI Taxonomy" id="42354"/>
    <lineage>
        <taxon>Bacteria</taxon>
        <taxon>Pseudomonadati</taxon>
        <taxon>Pseudomonadota</taxon>
        <taxon>Betaproteobacteria</taxon>
        <taxon>Nitrosomonadales</taxon>
        <taxon>Nitrosomonadaceae</taxon>
        <taxon>Nitrosomonas</taxon>
    </lineage>
</organism>
<feature type="transmembrane region" description="Helical" evidence="1">
    <location>
        <begin position="37"/>
        <end position="55"/>
    </location>
</feature>
<reference evidence="3" key="1">
    <citation type="submission" date="2016-10" db="EMBL/GenBank/DDBJ databases">
        <authorList>
            <person name="Varghese N."/>
            <person name="Submissions S."/>
        </authorList>
    </citation>
    <scope>NUCLEOTIDE SEQUENCE [LARGE SCALE GENOMIC DNA]</scope>
    <source>
        <strain evidence="3">Nm76</strain>
    </source>
</reference>